<dbReference type="Pfam" id="PF00034">
    <property type="entry name" value="Cytochrom_C"/>
    <property type="match status" value="2"/>
</dbReference>
<dbReference type="KEGG" id="otm:OSB_13260"/>
<dbReference type="GO" id="GO:0020037">
    <property type="term" value="F:heme binding"/>
    <property type="evidence" value="ECO:0007669"/>
    <property type="project" value="InterPro"/>
</dbReference>
<gene>
    <name evidence="1" type="ORF">OSB_13260</name>
</gene>
<dbReference type="Proteomes" id="UP000067444">
    <property type="component" value="Chromosome"/>
</dbReference>
<accession>A0A0K0Y4J3</accession>
<reference evidence="1 2" key="1">
    <citation type="journal article" date="2015" name="Genome Announc.">
        <title>Closed Genome Sequence of Octadecabacter temperatus SB1, the First Mesophilic Species of the Genus Octadecabacter.</title>
        <authorList>
            <person name="Voget S."/>
            <person name="Billerbeck S."/>
            <person name="Simon M."/>
            <person name="Daniel R."/>
        </authorList>
    </citation>
    <scope>NUCLEOTIDE SEQUENCE [LARGE SCALE GENOMIC DNA]</scope>
    <source>
        <strain evidence="1 2">SB1</strain>
    </source>
</reference>
<organism evidence="1 2">
    <name type="scientific">Octadecabacter temperatus</name>
    <dbReference type="NCBI Taxonomy" id="1458307"/>
    <lineage>
        <taxon>Bacteria</taxon>
        <taxon>Pseudomonadati</taxon>
        <taxon>Pseudomonadota</taxon>
        <taxon>Alphaproteobacteria</taxon>
        <taxon>Rhodobacterales</taxon>
        <taxon>Roseobacteraceae</taxon>
        <taxon>Octadecabacter</taxon>
    </lineage>
</organism>
<sequence>MKGVARYILAVSTVAVAAVAHADVGGDATRGEDLYRQCSSCHQIGAGAVDRVGPHLNGIFDRAAGQSEGFRYSSGMERAATGGLVWTYESLDAYIEDPRSLVSQTRMSFRGFDDQQDRDDVLAYLRLFSDNPRDIPESAPTAVAVDHEVAPEILAIVGDPAYGEYLSGECTACHQISGAASGIPSITHWPSEDFVIAMHAYKDGVRLHPVMQMMAGRLSNEEIAALAAYFEDIE</sequence>
<dbReference type="PATRIC" id="fig|1458307.3.peg.1342"/>
<protein>
    <submittedName>
        <fullName evidence="1">Cytochrome c2</fullName>
    </submittedName>
</protein>
<dbReference type="AlphaFoldDB" id="A0A0K0Y4J3"/>
<dbReference type="SUPFAM" id="SSF46626">
    <property type="entry name" value="Cytochrome c"/>
    <property type="match status" value="2"/>
</dbReference>
<name>A0A0K0Y4J3_9RHOB</name>
<dbReference type="PRINTS" id="PR00604">
    <property type="entry name" value="CYTCHRMECIAB"/>
</dbReference>
<dbReference type="Gene3D" id="1.10.760.10">
    <property type="entry name" value="Cytochrome c-like domain"/>
    <property type="match status" value="2"/>
</dbReference>
<evidence type="ECO:0000313" key="2">
    <source>
        <dbReference type="Proteomes" id="UP000067444"/>
    </source>
</evidence>
<dbReference type="EMBL" id="CP012160">
    <property type="protein sequence ID" value="AKS45879.1"/>
    <property type="molecule type" value="Genomic_DNA"/>
</dbReference>
<dbReference type="RefSeq" id="WP_049834226.1">
    <property type="nucleotide sequence ID" value="NZ_CP012160.1"/>
</dbReference>
<dbReference type="InterPro" id="IPR036909">
    <property type="entry name" value="Cyt_c-like_dom_sf"/>
</dbReference>
<dbReference type="GO" id="GO:0009055">
    <property type="term" value="F:electron transfer activity"/>
    <property type="evidence" value="ECO:0007669"/>
    <property type="project" value="InterPro"/>
</dbReference>
<dbReference type="InterPro" id="IPR009056">
    <property type="entry name" value="Cyt_c-like_dom"/>
</dbReference>
<dbReference type="PROSITE" id="PS51007">
    <property type="entry name" value="CYTC"/>
    <property type="match status" value="2"/>
</dbReference>
<dbReference type="InterPro" id="IPR002327">
    <property type="entry name" value="Cyt_c_1A/1B"/>
</dbReference>
<dbReference type="PANTHER" id="PTHR11961">
    <property type="entry name" value="CYTOCHROME C"/>
    <property type="match status" value="1"/>
</dbReference>
<keyword evidence="2" id="KW-1185">Reference proteome</keyword>
<proteinExistence type="predicted"/>
<dbReference type="OrthoDB" id="9805828at2"/>
<evidence type="ECO:0000313" key="1">
    <source>
        <dbReference type="EMBL" id="AKS45879.1"/>
    </source>
</evidence>
<dbReference type="STRING" id="1458307.OSB_13260"/>